<comment type="caution">
    <text evidence="1">The sequence shown here is derived from an EMBL/GenBank/DDBJ whole genome shotgun (WGS) entry which is preliminary data.</text>
</comment>
<protein>
    <submittedName>
        <fullName evidence="1">Putative metal-dependent hydrolase</fullName>
    </submittedName>
</protein>
<dbReference type="SUPFAM" id="SSF51556">
    <property type="entry name" value="Metallo-dependent hydrolases"/>
    <property type="match status" value="1"/>
</dbReference>
<organism evidence="1 2">
    <name type="scientific">Pseudoalteromonas luteoviolacea (strain 2ta16)</name>
    <dbReference type="NCBI Taxonomy" id="1353533"/>
    <lineage>
        <taxon>Bacteria</taxon>
        <taxon>Pseudomonadati</taxon>
        <taxon>Pseudomonadota</taxon>
        <taxon>Gammaproteobacteria</taxon>
        <taxon>Alteromonadales</taxon>
        <taxon>Pseudoalteromonadaceae</taxon>
        <taxon>Pseudoalteromonas</taxon>
    </lineage>
</organism>
<sequence length="491" mass="55039">MHFLNPMLQNHPMESSFIQTWLNRLADKYTPSLIQSYDNVCAHVESGPYIDIYDARHGSVIYREFSEVLNTVEAISIYNGQLLGFGSFADVYGSAKSHSAMVRLHRLPPGEAIAPSCVNVHCYLVESALCRHYADLGLFGLCGSAKRVLQDYNLDYVHNALDYLNCSLDKHDCLFCFGLDPYLLNWGKPLGELNVAALDALDLGRPVCIVSNNFSVAFVNSALINQIRQSAIGHSPSFKSFIDSINKHGYVNAEGMSMLPWAFSEKELLWHLTALPETFGAIVELGRKQGVSHFEVALQSHFVDLLFKNLVSNEPSQRAFSAYYTYQSYIDELARLDHCEVMKTPQLTRLNKTTSVALTVGRLATCGYKWVHDYHYDELFVPCSSILRNGSNLCLHSDFPREPVSPLRLAEIATERDIEAMPHNYSCDERTLDPGQCITPTEALRAVTHGAAWHAKIASFNTEGGAAHYMKLDGDPLCDKKKWRDIKVTLL</sequence>
<dbReference type="PATRIC" id="fig|1353533.3.peg.3539"/>
<dbReference type="GO" id="GO:0016787">
    <property type="term" value="F:hydrolase activity"/>
    <property type="evidence" value="ECO:0007669"/>
    <property type="project" value="UniProtKB-KW"/>
</dbReference>
<dbReference type="EMBL" id="AUSV01000086">
    <property type="protein sequence ID" value="ESP92109.1"/>
    <property type="molecule type" value="Genomic_DNA"/>
</dbReference>
<dbReference type="RefSeq" id="WP_023400406.1">
    <property type="nucleotide sequence ID" value="NZ_AUSV01000086.1"/>
</dbReference>
<evidence type="ECO:0000313" key="2">
    <source>
        <dbReference type="Proteomes" id="UP000017820"/>
    </source>
</evidence>
<accession>V4HVY1</accession>
<name>V4HVY1_PSEL2</name>
<reference evidence="2" key="1">
    <citation type="journal article" date="2014" name="Nat. Chem. Biol.">
        <title>Biosynthesis of polybrominated aromatic organic compounds by marine bacteria.</title>
        <authorList>
            <person name="Agarwal V."/>
            <person name="El Gamal A.A."/>
            <person name="Yamanaka K."/>
            <person name="Poth D."/>
            <person name="Kersten R.D."/>
            <person name="Schorn M."/>
            <person name="Allen E.E."/>
            <person name="Moore B.S."/>
        </authorList>
    </citation>
    <scope>NUCLEOTIDE SEQUENCE [LARGE SCALE GENOMIC DNA]</scope>
    <source>
        <strain evidence="2">2ta16</strain>
    </source>
</reference>
<dbReference type="PANTHER" id="PTHR22642">
    <property type="entry name" value="IMIDAZOLONEPROPIONASE"/>
    <property type="match status" value="1"/>
</dbReference>
<keyword evidence="1" id="KW-0378">Hydrolase</keyword>
<dbReference type="AlphaFoldDB" id="V4HVY1"/>
<gene>
    <name evidence="1" type="ORF">PL2TA16_04946</name>
</gene>
<dbReference type="InterPro" id="IPR032466">
    <property type="entry name" value="Metal_Hydrolase"/>
</dbReference>
<evidence type="ECO:0000313" key="1">
    <source>
        <dbReference type="EMBL" id="ESP92109.1"/>
    </source>
</evidence>
<dbReference type="Proteomes" id="UP000017820">
    <property type="component" value="Unassembled WGS sequence"/>
</dbReference>
<dbReference type="PANTHER" id="PTHR22642:SF2">
    <property type="entry name" value="PROTEIN LONG AFTER FAR-RED 3"/>
    <property type="match status" value="1"/>
</dbReference>
<proteinExistence type="predicted"/>
<dbReference type="Gene3D" id="3.20.20.140">
    <property type="entry name" value="Metal-dependent hydrolases"/>
    <property type="match status" value="1"/>
</dbReference>